<dbReference type="Proteomes" id="UP000325313">
    <property type="component" value="Unassembled WGS sequence"/>
</dbReference>
<name>A0A5B0PDT2_PUCGR</name>
<dbReference type="EMBL" id="VDEP01000341">
    <property type="protein sequence ID" value="KAA1100347.1"/>
    <property type="molecule type" value="Genomic_DNA"/>
</dbReference>
<feature type="region of interest" description="Disordered" evidence="1">
    <location>
        <begin position="28"/>
        <end position="47"/>
    </location>
</feature>
<reference evidence="5 6" key="1">
    <citation type="submission" date="2019-05" db="EMBL/GenBank/DDBJ databases">
        <title>Emergence of the Ug99 lineage of the wheat stem rust pathogen through somatic hybridization.</title>
        <authorList>
            <person name="Li F."/>
            <person name="Upadhyaya N.M."/>
            <person name="Sperschneider J."/>
            <person name="Matny O."/>
            <person name="Nguyen-Phuc H."/>
            <person name="Mago R."/>
            <person name="Raley C."/>
            <person name="Miller M.E."/>
            <person name="Silverstein K.A.T."/>
            <person name="Henningsen E."/>
            <person name="Hirsch C.D."/>
            <person name="Visser B."/>
            <person name="Pretorius Z.A."/>
            <person name="Steffenson B.J."/>
            <person name="Schwessinger B."/>
            <person name="Dodds P.N."/>
            <person name="Figueroa M."/>
        </authorList>
    </citation>
    <scope>NUCLEOTIDE SEQUENCE [LARGE SCALE GENOMIC DNA]</scope>
    <source>
        <strain evidence="2">21-0</strain>
        <strain evidence="3 6">Ug99</strain>
    </source>
</reference>
<comment type="caution">
    <text evidence="2">The sequence shown here is derived from an EMBL/GenBank/DDBJ whole genome shotgun (WGS) entry which is preliminary data.</text>
</comment>
<sequence length="228" mass="26202">MDARHEGQRETEDVDRMGLNERFQRLMDRRLAQGREPSPERSDSERRLAAKMKERCLFYLQVVEMHLDAVCEDNARRSRGYIMRYLDEFERVILDRVNQRLEAAEKAIENRVTLNVGNAIVPQTSLGDQPVPAAQSGLGDQTGRGVHTTHPDDIKLEELCDRHYETLQSRLLGNLRVEMEAEKEFIRGLFQQQNDSLSNLLDSHAKPLERHVEAETRVSITFGEGSST</sequence>
<protein>
    <submittedName>
        <fullName evidence="2">Uncharacterized protein</fullName>
    </submittedName>
</protein>
<proteinExistence type="predicted"/>
<evidence type="ECO:0000313" key="4">
    <source>
        <dbReference type="EMBL" id="KAA1100533.1"/>
    </source>
</evidence>
<evidence type="ECO:0000313" key="2">
    <source>
        <dbReference type="EMBL" id="KAA1098508.1"/>
    </source>
</evidence>
<keyword evidence="5" id="KW-1185">Reference proteome</keyword>
<organism evidence="2 5">
    <name type="scientific">Puccinia graminis f. sp. tritici</name>
    <dbReference type="NCBI Taxonomy" id="56615"/>
    <lineage>
        <taxon>Eukaryota</taxon>
        <taxon>Fungi</taxon>
        <taxon>Dikarya</taxon>
        <taxon>Basidiomycota</taxon>
        <taxon>Pucciniomycotina</taxon>
        <taxon>Pucciniomycetes</taxon>
        <taxon>Pucciniales</taxon>
        <taxon>Pucciniaceae</taxon>
        <taxon>Puccinia</taxon>
    </lineage>
</organism>
<dbReference type="AlphaFoldDB" id="A0A5B0PDT2"/>
<evidence type="ECO:0000313" key="5">
    <source>
        <dbReference type="Proteomes" id="UP000324748"/>
    </source>
</evidence>
<accession>A0A5B0PDT2</accession>
<dbReference type="OrthoDB" id="8058986at2759"/>
<evidence type="ECO:0000256" key="1">
    <source>
        <dbReference type="SAM" id="MobiDB-lite"/>
    </source>
</evidence>
<dbReference type="EMBL" id="VSWC01000066">
    <property type="protein sequence ID" value="KAA1098508.1"/>
    <property type="molecule type" value="Genomic_DNA"/>
</dbReference>
<dbReference type="EMBL" id="VDEP01000340">
    <property type="protein sequence ID" value="KAA1100533.1"/>
    <property type="molecule type" value="Genomic_DNA"/>
</dbReference>
<feature type="region of interest" description="Disordered" evidence="1">
    <location>
        <begin position="124"/>
        <end position="151"/>
    </location>
</feature>
<gene>
    <name evidence="2" type="ORF">PGT21_036084</name>
    <name evidence="4" type="ORF">PGTUg99_018254</name>
    <name evidence="3" type="ORF">PGTUg99_021182</name>
</gene>
<evidence type="ECO:0000313" key="6">
    <source>
        <dbReference type="Proteomes" id="UP000325313"/>
    </source>
</evidence>
<dbReference type="Proteomes" id="UP000324748">
    <property type="component" value="Unassembled WGS sequence"/>
</dbReference>
<evidence type="ECO:0000313" key="3">
    <source>
        <dbReference type="EMBL" id="KAA1100347.1"/>
    </source>
</evidence>